<feature type="transmembrane region" description="Helical" evidence="6">
    <location>
        <begin position="112"/>
        <end position="138"/>
    </location>
</feature>
<feature type="transmembrane region" description="Helical" evidence="6">
    <location>
        <begin position="182"/>
        <end position="200"/>
    </location>
</feature>
<evidence type="ECO:0000256" key="3">
    <source>
        <dbReference type="ARBA" id="ARBA00022692"/>
    </source>
</evidence>
<dbReference type="Pfam" id="PF01810">
    <property type="entry name" value="LysE"/>
    <property type="match status" value="1"/>
</dbReference>
<keyword evidence="8" id="KW-1185">Reference proteome</keyword>
<proteinExistence type="predicted"/>
<feature type="transmembrane region" description="Helical" evidence="6">
    <location>
        <begin position="73"/>
        <end position="91"/>
    </location>
</feature>
<feature type="transmembrane region" description="Helical" evidence="6">
    <location>
        <begin position="144"/>
        <end position="170"/>
    </location>
</feature>
<organism evidence="7 8">
    <name type="scientific">Propionispira arboris</name>
    <dbReference type="NCBI Taxonomy" id="84035"/>
    <lineage>
        <taxon>Bacteria</taxon>
        <taxon>Bacillati</taxon>
        <taxon>Bacillota</taxon>
        <taxon>Negativicutes</taxon>
        <taxon>Selenomonadales</taxon>
        <taxon>Selenomonadaceae</taxon>
        <taxon>Propionispira</taxon>
    </lineage>
</organism>
<keyword evidence="5 6" id="KW-0472">Membrane</keyword>
<evidence type="ECO:0000313" key="8">
    <source>
        <dbReference type="Proteomes" id="UP000199662"/>
    </source>
</evidence>
<dbReference type="RefSeq" id="WP_091828902.1">
    <property type="nucleotide sequence ID" value="NZ_FNZK01000002.1"/>
</dbReference>
<dbReference type="EMBL" id="FNZK01000002">
    <property type="protein sequence ID" value="SEI97529.1"/>
    <property type="molecule type" value="Genomic_DNA"/>
</dbReference>
<evidence type="ECO:0000256" key="5">
    <source>
        <dbReference type="ARBA" id="ARBA00023136"/>
    </source>
</evidence>
<dbReference type="PANTHER" id="PTHR30086">
    <property type="entry name" value="ARGININE EXPORTER PROTEIN ARGO"/>
    <property type="match status" value="1"/>
</dbReference>
<reference evidence="7 8" key="1">
    <citation type="submission" date="2016-10" db="EMBL/GenBank/DDBJ databases">
        <authorList>
            <person name="de Groot N.N."/>
        </authorList>
    </citation>
    <scope>NUCLEOTIDE SEQUENCE [LARGE SCALE GENOMIC DNA]</scope>
    <source>
        <strain evidence="7 8">DSM 2179</strain>
    </source>
</reference>
<accession>A0A1H6UYS6</accession>
<dbReference type="STRING" id="84035.SAMN05660742_102135"/>
<feature type="transmembrane region" description="Helical" evidence="6">
    <location>
        <begin position="40"/>
        <end position="67"/>
    </location>
</feature>
<keyword evidence="3 6" id="KW-0812">Transmembrane</keyword>
<dbReference type="PANTHER" id="PTHR30086:SF20">
    <property type="entry name" value="ARGININE EXPORTER PROTEIN ARGO-RELATED"/>
    <property type="match status" value="1"/>
</dbReference>
<name>A0A1H6UYS6_9FIRM</name>
<evidence type="ECO:0000313" key="7">
    <source>
        <dbReference type="EMBL" id="SEI97529.1"/>
    </source>
</evidence>
<feature type="transmembrane region" description="Helical" evidence="6">
    <location>
        <begin position="6"/>
        <end position="28"/>
    </location>
</feature>
<dbReference type="InterPro" id="IPR001123">
    <property type="entry name" value="LeuE-type"/>
</dbReference>
<sequence>MENMFFIKGVILGFSIAAPVGPIGVLCIRRTLSNGLLNGFISGLGTATADALYGCIAAFGLTVISTFLINSQFYLHLTGGLFLLYLGYKTFQSVPAEIAAKANGKGLFGSYTSAFFLTLTNPLTIMSFAAVFAGLGIGTAGGEFASGLLVLGVFIGSMLWWLFLSGTVNLLRTRFDKKRLHWVNQISGVVITAFGILSLSTL</sequence>
<dbReference type="GO" id="GO:0015171">
    <property type="term" value="F:amino acid transmembrane transporter activity"/>
    <property type="evidence" value="ECO:0007669"/>
    <property type="project" value="TreeGrafter"/>
</dbReference>
<evidence type="ECO:0000256" key="4">
    <source>
        <dbReference type="ARBA" id="ARBA00022989"/>
    </source>
</evidence>
<gene>
    <name evidence="7" type="ORF">SAMN05660742_102135</name>
</gene>
<protein>
    <submittedName>
        <fullName evidence="7">Threonine/homoserine/homoserine lactone efflux protein</fullName>
    </submittedName>
</protein>
<evidence type="ECO:0000256" key="2">
    <source>
        <dbReference type="ARBA" id="ARBA00022475"/>
    </source>
</evidence>
<dbReference type="Proteomes" id="UP000199662">
    <property type="component" value="Unassembled WGS sequence"/>
</dbReference>
<dbReference type="GO" id="GO:0005886">
    <property type="term" value="C:plasma membrane"/>
    <property type="evidence" value="ECO:0007669"/>
    <property type="project" value="UniProtKB-SubCell"/>
</dbReference>
<dbReference type="AlphaFoldDB" id="A0A1H6UYS6"/>
<evidence type="ECO:0000256" key="6">
    <source>
        <dbReference type="SAM" id="Phobius"/>
    </source>
</evidence>
<keyword evidence="4 6" id="KW-1133">Transmembrane helix</keyword>
<comment type="subcellular location">
    <subcellularLocation>
        <location evidence="1">Cell membrane</location>
        <topology evidence="1">Multi-pass membrane protein</topology>
    </subcellularLocation>
</comment>
<keyword evidence="2" id="KW-1003">Cell membrane</keyword>
<evidence type="ECO:0000256" key="1">
    <source>
        <dbReference type="ARBA" id="ARBA00004651"/>
    </source>
</evidence>